<reference evidence="1" key="1">
    <citation type="submission" date="2016-12" db="EMBL/GenBank/DDBJ databases">
        <authorList>
            <person name="Moulin L."/>
        </authorList>
    </citation>
    <scope>NUCLEOTIDE SEQUENCE [LARGE SCALE GENOMIC DNA]</scope>
    <source>
        <strain evidence="1">STM 7183</strain>
    </source>
</reference>
<proteinExistence type="predicted"/>
<dbReference type="Proteomes" id="UP000195569">
    <property type="component" value="Unassembled WGS sequence"/>
</dbReference>
<accession>A0A1N7SEY2</accession>
<name>A0A1N7SEY2_9BURK</name>
<evidence type="ECO:0000313" key="1">
    <source>
        <dbReference type="EMBL" id="SIT45937.1"/>
    </source>
</evidence>
<protein>
    <submittedName>
        <fullName evidence="1">Uncharacterized protein</fullName>
    </submittedName>
</protein>
<organism evidence="1 2">
    <name type="scientific">Paraburkholderia piptadeniae</name>
    <dbReference type="NCBI Taxonomy" id="1701573"/>
    <lineage>
        <taxon>Bacteria</taxon>
        <taxon>Pseudomonadati</taxon>
        <taxon>Pseudomonadota</taxon>
        <taxon>Betaproteobacteria</taxon>
        <taxon>Burkholderiales</taxon>
        <taxon>Burkholderiaceae</taxon>
        <taxon>Paraburkholderia</taxon>
    </lineage>
</organism>
<keyword evidence="2" id="KW-1185">Reference proteome</keyword>
<evidence type="ECO:0000313" key="2">
    <source>
        <dbReference type="Proteomes" id="UP000195569"/>
    </source>
</evidence>
<comment type="caution">
    <text evidence="1">The sequence shown here is derived from an EMBL/GenBank/DDBJ whole genome shotgun (WGS) entry which is preliminary data.</text>
</comment>
<dbReference type="AlphaFoldDB" id="A0A1N7SEY2"/>
<gene>
    <name evidence="1" type="ORF">BN2476_490065</name>
</gene>
<dbReference type="EMBL" id="CYGY02000049">
    <property type="protein sequence ID" value="SIT45937.1"/>
    <property type="molecule type" value="Genomic_DNA"/>
</dbReference>
<sequence>MSGITAVAEVPRTPGKFAKSQAKPLRNCAQADAYTRRLLRQMSAGQGMSTRQNTCLALRPELFFAISRWLSVGHTF</sequence>